<evidence type="ECO:0000256" key="1">
    <source>
        <dbReference type="SAM" id="MobiDB-lite"/>
    </source>
</evidence>
<proteinExistence type="predicted"/>
<keyword evidence="3" id="KW-1185">Reference proteome</keyword>
<comment type="caution">
    <text evidence="2">The sequence shown here is derived from an EMBL/GenBank/DDBJ whole genome shotgun (WGS) entry which is preliminary data.</text>
</comment>
<name>A0ABD3FH65_9STRA</name>
<organism evidence="2 3">
    <name type="scientific">Phytophthora oleae</name>
    <dbReference type="NCBI Taxonomy" id="2107226"/>
    <lineage>
        <taxon>Eukaryota</taxon>
        <taxon>Sar</taxon>
        <taxon>Stramenopiles</taxon>
        <taxon>Oomycota</taxon>
        <taxon>Peronosporomycetes</taxon>
        <taxon>Peronosporales</taxon>
        <taxon>Peronosporaceae</taxon>
        <taxon>Phytophthora</taxon>
    </lineage>
</organism>
<evidence type="ECO:0000313" key="2">
    <source>
        <dbReference type="EMBL" id="KAL3666270.1"/>
    </source>
</evidence>
<evidence type="ECO:0008006" key="4">
    <source>
        <dbReference type="Google" id="ProtNLM"/>
    </source>
</evidence>
<accession>A0ABD3FH65</accession>
<feature type="region of interest" description="Disordered" evidence="1">
    <location>
        <begin position="159"/>
        <end position="226"/>
    </location>
</feature>
<reference evidence="2 3" key="1">
    <citation type="submission" date="2024-09" db="EMBL/GenBank/DDBJ databases">
        <title>Genome sequencing and assembly of Phytophthora oleae, isolate VK10A, causative agent of rot of olive drupes.</title>
        <authorList>
            <person name="Conti Taguali S."/>
            <person name="Riolo M."/>
            <person name="La Spada F."/>
            <person name="Cacciola S.O."/>
            <person name="Dionisio G."/>
        </authorList>
    </citation>
    <scope>NUCLEOTIDE SEQUENCE [LARGE SCALE GENOMIC DNA]</scope>
    <source>
        <strain evidence="2 3">VK10A</strain>
    </source>
</reference>
<dbReference type="EMBL" id="JBIMZQ010000017">
    <property type="protein sequence ID" value="KAL3666270.1"/>
    <property type="molecule type" value="Genomic_DNA"/>
</dbReference>
<feature type="region of interest" description="Disordered" evidence="1">
    <location>
        <begin position="269"/>
        <end position="292"/>
    </location>
</feature>
<feature type="region of interest" description="Disordered" evidence="1">
    <location>
        <begin position="64"/>
        <end position="107"/>
    </location>
</feature>
<protein>
    <recommendedName>
        <fullName evidence="4">No apical meristem-associated C-terminal domain-containing protein</fullName>
    </recommendedName>
</protein>
<dbReference type="AlphaFoldDB" id="A0ABD3FH65"/>
<evidence type="ECO:0000313" key="3">
    <source>
        <dbReference type="Proteomes" id="UP001632037"/>
    </source>
</evidence>
<dbReference type="Proteomes" id="UP001632037">
    <property type="component" value="Unassembled WGS sequence"/>
</dbReference>
<gene>
    <name evidence="2" type="ORF">V7S43_008521</name>
</gene>
<sequence>MEAIFGVKANIKPASTVELGIPVGIATRRPNECVDPAAQDDRAVSNVADISTCVGADYDNTGGDMYDSDASTDYGESIGQKDDEEFSDDTASKRGVPDGVNTAGTAGCRMDGTAATSDDLNDILPLDLGVPNADLATDNGVLEAVKSAPRGLVEALFGISSSEESEDEENQSATPVGTKSRTTKSASKTAKQQKTASNKVAGKKRSSVGSNQTGKKGGGKQTRMSAHQKNLSIVESHLEVSLKKQEMQHNFLYDQLEFNKQKWIEEKADKEGQPQLARERLEKETVARKSSESHEFFLELVKQDKSSQEIKDLLQINDNGDLYVF</sequence>
<feature type="compositionally biased region" description="Low complexity" evidence="1">
    <location>
        <begin position="178"/>
        <end position="197"/>
    </location>
</feature>